<sequence>MQYVLPKDITCSADSHYGGALVDNPGGADKQEQFWNCADIYITLYKPLVPTDRPSPDDGGGSNADVPIYSPKTHNPPLHHTLKSPQLLQSQQAHQTH</sequence>
<name>A0A1V9ZHM7_9STRA</name>
<protein>
    <submittedName>
        <fullName evidence="2">Uncharacterized protein</fullName>
    </submittedName>
</protein>
<feature type="region of interest" description="Disordered" evidence="1">
    <location>
        <begin position="48"/>
        <end position="97"/>
    </location>
</feature>
<keyword evidence="3" id="KW-1185">Reference proteome</keyword>
<feature type="compositionally biased region" description="Polar residues" evidence="1">
    <location>
        <begin position="83"/>
        <end position="97"/>
    </location>
</feature>
<dbReference type="Proteomes" id="UP000243217">
    <property type="component" value="Unassembled WGS sequence"/>
</dbReference>
<dbReference type="OrthoDB" id="72782at2759"/>
<proteinExistence type="predicted"/>
<evidence type="ECO:0000313" key="3">
    <source>
        <dbReference type="Proteomes" id="UP000243217"/>
    </source>
</evidence>
<evidence type="ECO:0000256" key="1">
    <source>
        <dbReference type="SAM" id="MobiDB-lite"/>
    </source>
</evidence>
<organism evidence="2 3">
    <name type="scientific">Thraustotheca clavata</name>
    <dbReference type="NCBI Taxonomy" id="74557"/>
    <lineage>
        <taxon>Eukaryota</taxon>
        <taxon>Sar</taxon>
        <taxon>Stramenopiles</taxon>
        <taxon>Oomycota</taxon>
        <taxon>Saprolegniomycetes</taxon>
        <taxon>Saprolegniales</taxon>
        <taxon>Achlyaceae</taxon>
        <taxon>Thraustotheca</taxon>
    </lineage>
</organism>
<gene>
    <name evidence="2" type="ORF">THRCLA_21927</name>
</gene>
<comment type="caution">
    <text evidence="2">The sequence shown here is derived from an EMBL/GenBank/DDBJ whole genome shotgun (WGS) entry which is preliminary data.</text>
</comment>
<reference evidence="2 3" key="1">
    <citation type="journal article" date="2014" name="Genome Biol. Evol.">
        <title>The secreted proteins of Achlya hypogyna and Thraustotheca clavata identify the ancestral oomycete secretome and reveal gene acquisitions by horizontal gene transfer.</title>
        <authorList>
            <person name="Misner I."/>
            <person name="Blouin N."/>
            <person name="Leonard G."/>
            <person name="Richards T.A."/>
            <person name="Lane C.E."/>
        </authorList>
    </citation>
    <scope>NUCLEOTIDE SEQUENCE [LARGE SCALE GENOMIC DNA]</scope>
    <source>
        <strain evidence="2 3">ATCC 34112</strain>
    </source>
</reference>
<dbReference type="AlphaFoldDB" id="A0A1V9ZHM7"/>
<dbReference type="EMBL" id="JNBS01001906">
    <property type="protein sequence ID" value="OQR97495.1"/>
    <property type="molecule type" value="Genomic_DNA"/>
</dbReference>
<accession>A0A1V9ZHM7</accession>
<evidence type="ECO:0000313" key="2">
    <source>
        <dbReference type="EMBL" id="OQR97495.1"/>
    </source>
</evidence>